<organism evidence="1">
    <name type="scientific">Anguilla anguilla</name>
    <name type="common">European freshwater eel</name>
    <name type="synonym">Muraena anguilla</name>
    <dbReference type="NCBI Taxonomy" id="7936"/>
    <lineage>
        <taxon>Eukaryota</taxon>
        <taxon>Metazoa</taxon>
        <taxon>Chordata</taxon>
        <taxon>Craniata</taxon>
        <taxon>Vertebrata</taxon>
        <taxon>Euteleostomi</taxon>
        <taxon>Actinopterygii</taxon>
        <taxon>Neopterygii</taxon>
        <taxon>Teleostei</taxon>
        <taxon>Anguilliformes</taxon>
        <taxon>Anguillidae</taxon>
        <taxon>Anguilla</taxon>
    </lineage>
</organism>
<dbReference type="AlphaFoldDB" id="A0A0E9XV34"/>
<proteinExistence type="predicted"/>
<protein>
    <submittedName>
        <fullName evidence="1">Uncharacterized protein</fullName>
    </submittedName>
</protein>
<reference evidence="1" key="1">
    <citation type="submission" date="2014-11" db="EMBL/GenBank/DDBJ databases">
        <authorList>
            <person name="Amaro Gonzalez C."/>
        </authorList>
    </citation>
    <scope>NUCLEOTIDE SEQUENCE</scope>
</reference>
<sequence>MLWMERGSVTGGLSLGPGAHSCHYHKGAEFPSCKSLQSPDCRSSSD</sequence>
<reference evidence="1" key="2">
    <citation type="journal article" date="2015" name="Fish Shellfish Immunol.">
        <title>Early steps in the European eel (Anguilla anguilla)-Vibrio vulnificus interaction in the gills: Role of the RtxA13 toxin.</title>
        <authorList>
            <person name="Callol A."/>
            <person name="Pajuelo D."/>
            <person name="Ebbesson L."/>
            <person name="Teles M."/>
            <person name="MacKenzie S."/>
            <person name="Amaro C."/>
        </authorList>
    </citation>
    <scope>NUCLEOTIDE SEQUENCE</scope>
</reference>
<evidence type="ECO:0000313" key="1">
    <source>
        <dbReference type="EMBL" id="JAI06520.1"/>
    </source>
</evidence>
<dbReference type="EMBL" id="GBXM01002058">
    <property type="protein sequence ID" value="JAI06520.1"/>
    <property type="molecule type" value="Transcribed_RNA"/>
</dbReference>
<accession>A0A0E9XV34</accession>
<name>A0A0E9XV34_ANGAN</name>